<sequence length="66" mass="7730">MYGFIFGLFSLALLFFYGMVHTFYFVKKLKNQVEDKRKYIRYGSLLGLYGSISCILAILVYYYSVG</sequence>
<keyword evidence="4" id="KW-1185">Reference proteome</keyword>
<dbReference type="RefSeq" id="WP_071319062.1">
    <property type="nucleotide sequence ID" value="NZ_CP063356.2"/>
</dbReference>
<organism evidence="2 4">
    <name type="scientific">Anaerobacillus isosaccharinicus</name>
    <dbReference type="NCBI Taxonomy" id="1532552"/>
    <lineage>
        <taxon>Bacteria</taxon>
        <taxon>Bacillati</taxon>
        <taxon>Bacillota</taxon>
        <taxon>Bacilli</taxon>
        <taxon>Bacillales</taxon>
        <taxon>Bacillaceae</taxon>
        <taxon>Anaerobacillus</taxon>
    </lineage>
</organism>
<keyword evidence="1" id="KW-1133">Transmembrane helix</keyword>
<dbReference type="EMBL" id="CP063356">
    <property type="protein sequence ID" value="QOY36358.1"/>
    <property type="molecule type" value="Genomic_DNA"/>
</dbReference>
<dbReference type="KEGG" id="aia:AWH56_001275"/>
<dbReference type="EMBL" id="LQXD01000190">
    <property type="protein sequence ID" value="OIJ05629.1"/>
    <property type="molecule type" value="Genomic_DNA"/>
</dbReference>
<reference evidence="3 4" key="2">
    <citation type="journal article" date="2017" name="Genome Announc.">
        <title>Draft Genome Sequences of Four Alkaliphilic Bacteria Belonging to the Anaerobacillus Genus.</title>
        <authorList>
            <person name="Bassil N.M."/>
            <person name="Lloyd J.R."/>
        </authorList>
    </citation>
    <scope>NUCLEOTIDE SEQUENCE [LARGE SCALE GENOMIC DNA]</scope>
    <source>
        <strain evidence="3 4">NB2006</strain>
    </source>
</reference>
<feature type="transmembrane region" description="Helical" evidence="1">
    <location>
        <begin position="46"/>
        <end position="64"/>
    </location>
</feature>
<evidence type="ECO:0000313" key="4">
    <source>
        <dbReference type="Proteomes" id="UP000180175"/>
    </source>
</evidence>
<evidence type="ECO:0000256" key="1">
    <source>
        <dbReference type="SAM" id="Phobius"/>
    </source>
</evidence>
<keyword evidence="1" id="KW-0812">Transmembrane</keyword>
<keyword evidence="1" id="KW-0472">Membrane</keyword>
<reference evidence="2 4" key="1">
    <citation type="submission" date="2016-10" db="EMBL/GenBank/DDBJ databases">
        <title>Draft genome sequences of four alkaliphilic bacteria belonging to the Anaerobacillus genus.</title>
        <authorList>
            <person name="Bassil N.M."/>
            <person name="Lloyd J.R."/>
        </authorList>
    </citation>
    <scope>NUCLEOTIDE SEQUENCE [LARGE SCALE GENOMIC DNA]</scope>
    <source>
        <strain evidence="2 4">NB2006</strain>
    </source>
</reference>
<evidence type="ECO:0000313" key="2">
    <source>
        <dbReference type="EMBL" id="OIJ05629.1"/>
    </source>
</evidence>
<gene>
    <name evidence="3" type="ORF">AWH56_001275</name>
    <name evidence="2" type="ORF">AWH56_21945</name>
</gene>
<feature type="transmembrane region" description="Helical" evidence="1">
    <location>
        <begin position="6"/>
        <end position="26"/>
    </location>
</feature>
<protein>
    <submittedName>
        <fullName evidence="2">Uncharacterized protein</fullName>
    </submittedName>
</protein>
<accession>A0A1S2KZJ9</accession>
<reference evidence="3" key="4">
    <citation type="submission" date="2020-10" db="EMBL/GenBank/DDBJ databases">
        <authorList>
            <person name="Bassil N.M."/>
            <person name="Lloyd J.R."/>
        </authorList>
    </citation>
    <scope>NUCLEOTIDE SEQUENCE</scope>
    <source>
        <strain evidence="3">NB2006</strain>
    </source>
</reference>
<proteinExistence type="predicted"/>
<evidence type="ECO:0000313" key="3">
    <source>
        <dbReference type="EMBL" id="QOY36358.1"/>
    </source>
</evidence>
<dbReference type="AlphaFoldDB" id="A0A1S2KZJ9"/>
<name>A0A1S2KZJ9_9BACI</name>
<reference evidence="3 4" key="3">
    <citation type="journal article" date="2019" name="Int. J. Syst. Evol. Microbiol.">
        <title>Anaerobacillus isosaccharinicus sp. nov., an alkaliphilic bacterium which degrades isosaccharinic acid.</title>
        <authorList>
            <person name="Bassil N.M."/>
            <person name="Lloyd J.R."/>
        </authorList>
    </citation>
    <scope>NUCLEOTIDE SEQUENCE [LARGE SCALE GENOMIC DNA]</scope>
    <source>
        <strain evidence="3 4">NB2006</strain>
    </source>
</reference>
<dbReference type="Proteomes" id="UP000180175">
    <property type="component" value="Chromosome"/>
</dbReference>
<dbReference type="OrthoDB" id="2970554at2"/>